<evidence type="ECO:0000313" key="5">
    <source>
        <dbReference type="Proteomes" id="UP000324748"/>
    </source>
</evidence>
<evidence type="ECO:0000313" key="4">
    <source>
        <dbReference type="EMBL" id="KAA1090384.1"/>
    </source>
</evidence>
<reference evidence="5 6" key="1">
    <citation type="submission" date="2019-05" db="EMBL/GenBank/DDBJ databases">
        <title>Emergence of the Ug99 lineage of the wheat stem rust pathogen through somatic hybridization.</title>
        <authorList>
            <person name="Li F."/>
            <person name="Upadhyaya N.M."/>
            <person name="Sperschneider J."/>
            <person name="Matny O."/>
            <person name="Nguyen-Phuc H."/>
            <person name="Mago R."/>
            <person name="Raley C."/>
            <person name="Miller M.E."/>
            <person name="Silverstein K.A.T."/>
            <person name="Henningsen E."/>
            <person name="Hirsch C.D."/>
            <person name="Visser B."/>
            <person name="Pretorius Z.A."/>
            <person name="Steffenson B.J."/>
            <person name="Schwessinger B."/>
            <person name="Dodds P.N."/>
            <person name="Figueroa M."/>
        </authorList>
    </citation>
    <scope>NUCLEOTIDE SEQUENCE [LARGE SCALE GENOMIC DNA]</scope>
    <source>
        <strain evidence="3">21-0</strain>
        <strain evidence="2 6">Ug99</strain>
    </source>
</reference>
<accession>A0A5B0NAT4</accession>
<dbReference type="OrthoDB" id="2495139at2759"/>
<dbReference type="Proteomes" id="UP000324748">
    <property type="component" value="Unassembled WGS sequence"/>
</dbReference>
<evidence type="ECO:0000313" key="6">
    <source>
        <dbReference type="Proteomes" id="UP000325313"/>
    </source>
</evidence>
<gene>
    <name evidence="1" type="ORF">PGT21_021322</name>
    <name evidence="3" type="ORF">PGT21_021978</name>
    <name evidence="4" type="ORF">PGTUg99_005909</name>
    <name evidence="2" type="ORF">PGTUg99_018677</name>
</gene>
<organism evidence="3 5">
    <name type="scientific">Puccinia graminis f. sp. tritici</name>
    <dbReference type="NCBI Taxonomy" id="56615"/>
    <lineage>
        <taxon>Eukaryota</taxon>
        <taxon>Fungi</taxon>
        <taxon>Dikarya</taxon>
        <taxon>Basidiomycota</taxon>
        <taxon>Pucciniomycotina</taxon>
        <taxon>Pucciniomycetes</taxon>
        <taxon>Pucciniales</taxon>
        <taxon>Pucciniaceae</taxon>
        <taxon>Puccinia</taxon>
    </lineage>
</organism>
<dbReference type="EMBL" id="VSWC01000106">
    <property type="protein sequence ID" value="KAA1085866.1"/>
    <property type="molecule type" value="Genomic_DNA"/>
</dbReference>
<keyword evidence="5" id="KW-1185">Reference proteome</keyword>
<dbReference type="EMBL" id="VSWC01000197">
    <property type="protein sequence ID" value="KAA1065000.1"/>
    <property type="molecule type" value="Genomic_DNA"/>
</dbReference>
<proteinExistence type="predicted"/>
<name>A0A5B0NAT4_PUCGR</name>
<dbReference type="Proteomes" id="UP000325313">
    <property type="component" value="Unassembled WGS sequence"/>
</dbReference>
<protein>
    <submittedName>
        <fullName evidence="3">Uncharacterized protein</fullName>
    </submittedName>
</protein>
<dbReference type="EMBL" id="VDEP01000480">
    <property type="protein sequence ID" value="KAA1071130.1"/>
    <property type="molecule type" value="Genomic_DNA"/>
</dbReference>
<evidence type="ECO:0000313" key="2">
    <source>
        <dbReference type="EMBL" id="KAA1071130.1"/>
    </source>
</evidence>
<sequence>MAPKTSTMAIHMTVKDAPFRYKEIFFWTAYDVFEYVLEEYGNYIREGQMTEEGVTAVAIHEALYSRCRYLASMRNDVNGDPYVVWGDQEAPDLSNIPDSRAKELLEKHWHQFVVTAATACARESKRHSDL</sequence>
<comment type="caution">
    <text evidence="3">The sequence shown here is derived from an EMBL/GenBank/DDBJ whole genome shotgun (WGS) entry which is preliminary data.</text>
</comment>
<evidence type="ECO:0000313" key="1">
    <source>
        <dbReference type="EMBL" id="KAA1065000.1"/>
    </source>
</evidence>
<dbReference type="AlphaFoldDB" id="A0A5B0NAT4"/>
<evidence type="ECO:0000313" key="3">
    <source>
        <dbReference type="EMBL" id="KAA1085866.1"/>
    </source>
</evidence>
<dbReference type="EMBL" id="VDEP01000386">
    <property type="protein sequence ID" value="KAA1090384.1"/>
    <property type="molecule type" value="Genomic_DNA"/>
</dbReference>